<dbReference type="KEGG" id="mtea:DK419_18340"/>
<evidence type="ECO:0000313" key="10">
    <source>
        <dbReference type="Proteomes" id="UP000245444"/>
    </source>
</evidence>
<evidence type="ECO:0000259" key="8">
    <source>
        <dbReference type="PROSITE" id="PS50850"/>
    </source>
</evidence>
<dbReference type="AlphaFoldDB" id="A0A2U8WRW1"/>
<feature type="transmembrane region" description="Helical" evidence="7">
    <location>
        <begin position="289"/>
        <end position="308"/>
    </location>
</feature>
<accession>A0A2U8WRW1</accession>
<keyword evidence="3 7" id="KW-0812">Transmembrane</keyword>
<feature type="transmembrane region" description="Helical" evidence="7">
    <location>
        <begin position="52"/>
        <end position="73"/>
    </location>
</feature>
<name>A0A2U8WRW1_9HYPH</name>
<dbReference type="GO" id="GO:0022857">
    <property type="term" value="F:transmembrane transporter activity"/>
    <property type="evidence" value="ECO:0007669"/>
    <property type="project" value="InterPro"/>
</dbReference>
<feature type="region of interest" description="Disordered" evidence="6">
    <location>
        <begin position="407"/>
        <end position="436"/>
    </location>
</feature>
<dbReference type="InterPro" id="IPR020846">
    <property type="entry name" value="MFS_dom"/>
</dbReference>
<evidence type="ECO:0000256" key="6">
    <source>
        <dbReference type="SAM" id="MobiDB-lite"/>
    </source>
</evidence>
<feature type="transmembrane region" description="Helical" evidence="7">
    <location>
        <begin position="85"/>
        <end position="107"/>
    </location>
</feature>
<dbReference type="PROSITE" id="PS50850">
    <property type="entry name" value="MFS"/>
    <property type="match status" value="1"/>
</dbReference>
<feature type="transmembrane region" description="Helical" evidence="7">
    <location>
        <begin position="363"/>
        <end position="396"/>
    </location>
</feature>
<feature type="transmembrane region" description="Helical" evidence="7">
    <location>
        <begin position="226"/>
        <end position="245"/>
    </location>
</feature>
<dbReference type="InterPro" id="IPR011701">
    <property type="entry name" value="MFS"/>
</dbReference>
<feature type="transmembrane region" description="Helical" evidence="7">
    <location>
        <begin position="148"/>
        <end position="169"/>
    </location>
</feature>
<evidence type="ECO:0000256" key="2">
    <source>
        <dbReference type="ARBA" id="ARBA00022475"/>
    </source>
</evidence>
<keyword evidence="5 7" id="KW-0472">Membrane</keyword>
<dbReference type="Gene3D" id="1.20.1250.20">
    <property type="entry name" value="MFS general substrate transporter like domains"/>
    <property type="match status" value="1"/>
</dbReference>
<evidence type="ECO:0000313" key="9">
    <source>
        <dbReference type="EMBL" id="AWN48046.1"/>
    </source>
</evidence>
<feature type="transmembrane region" description="Helical" evidence="7">
    <location>
        <begin position="257"/>
        <end position="277"/>
    </location>
</feature>
<gene>
    <name evidence="9" type="ORF">DK419_18340</name>
</gene>
<dbReference type="PANTHER" id="PTHR23513">
    <property type="entry name" value="INTEGRAL MEMBRANE EFFLUX PROTEIN-RELATED"/>
    <property type="match status" value="1"/>
</dbReference>
<keyword evidence="4 7" id="KW-1133">Transmembrane helix</keyword>
<evidence type="ECO:0000256" key="3">
    <source>
        <dbReference type="ARBA" id="ARBA00022692"/>
    </source>
</evidence>
<organism evidence="9 10">
    <name type="scientific">Methylobacterium terrae</name>
    <dbReference type="NCBI Taxonomy" id="2202827"/>
    <lineage>
        <taxon>Bacteria</taxon>
        <taxon>Pseudomonadati</taxon>
        <taxon>Pseudomonadota</taxon>
        <taxon>Alphaproteobacteria</taxon>
        <taxon>Hyphomicrobiales</taxon>
        <taxon>Methylobacteriaceae</taxon>
        <taxon>Methylobacterium</taxon>
    </lineage>
</organism>
<evidence type="ECO:0000256" key="7">
    <source>
        <dbReference type="SAM" id="Phobius"/>
    </source>
</evidence>
<feature type="compositionally biased region" description="Low complexity" evidence="6">
    <location>
        <begin position="415"/>
        <end position="430"/>
    </location>
</feature>
<comment type="subcellular location">
    <subcellularLocation>
        <location evidence="1">Cell membrane</location>
        <topology evidence="1">Multi-pass membrane protein</topology>
    </subcellularLocation>
</comment>
<dbReference type="PANTHER" id="PTHR23513:SF6">
    <property type="entry name" value="MAJOR FACILITATOR SUPERFAMILY ASSOCIATED DOMAIN-CONTAINING PROTEIN"/>
    <property type="match status" value="1"/>
</dbReference>
<protein>
    <submittedName>
        <fullName evidence="9">MFS transporter</fullName>
    </submittedName>
</protein>
<sequence length="436" mass="43741">MSHTPLPHTPLPPAFTRLAAANLAAQSAEQIALAAIPIVAVLGLGAQEGEAGLLQTALTLPFLIAAIPAGLLADRLPRRGLMATAELLRAAALATILVLAVLGQASWPLLAGLGFLSACGTVVFSVAGPALVPALVPPAALGAANARIELARTVAFAGGPALGGALVGWTGAGPAFAVAVALSLAAALALARIAEPPRPAVARRHPWREIREGAAFAVRHPLLRPVLATQVVFNTAFFLLLAAFVPYAARHLRLDAAGIGVVLGLYGFGMMVGALLAPAILRRLPFGRVVGIGPLAGLSASAAVALTIPVPSAGLAGFGLFLLGAGPILWVISTTTLRQAVTPAPLLGRVSGLSVMTQGARPVGAALAALVGGLSGAEACLVLAVVVFALQALLIWTSPAVRLAHLPAGPDHGSDPSSSSSPSRSPSSTSRQPCRM</sequence>
<feature type="domain" description="Major facilitator superfamily (MFS) profile" evidence="8">
    <location>
        <begin position="1"/>
        <end position="402"/>
    </location>
</feature>
<dbReference type="SUPFAM" id="SSF103473">
    <property type="entry name" value="MFS general substrate transporter"/>
    <property type="match status" value="1"/>
</dbReference>
<dbReference type="CDD" id="cd06173">
    <property type="entry name" value="MFS_MefA_like"/>
    <property type="match status" value="1"/>
</dbReference>
<feature type="transmembrane region" description="Helical" evidence="7">
    <location>
        <begin position="113"/>
        <end position="136"/>
    </location>
</feature>
<feature type="transmembrane region" description="Helical" evidence="7">
    <location>
        <begin position="314"/>
        <end position="332"/>
    </location>
</feature>
<dbReference type="InterPro" id="IPR036259">
    <property type="entry name" value="MFS_trans_sf"/>
</dbReference>
<dbReference type="Proteomes" id="UP000245444">
    <property type="component" value="Chromosome"/>
</dbReference>
<dbReference type="EMBL" id="CP029553">
    <property type="protein sequence ID" value="AWN48046.1"/>
    <property type="molecule type" value="Genomic_DNA"/>
</dbReference>
<dbReference type="Pfam" id="PF07690">
    <property type="entry name" value="MFS_1"/>
    <property type="match status" value="1"/>
</dbReference>
<proteinExistence type="predicted"/>
<evidence type="ECO:0000256" key="4">
    <source>
        <dbReference type="ARBA" id="ARBA00022989"/>
    </source>
</evidence>
<evidence type="ECO:0000256" key="1">
    <source>
        <dbReference type="ARBA" id="ARBA00004651"/>
    </source>
</evidence>
<keyword evidence="2" id="KW-1003">Cell membrane</keyword>
<reference evidence="9 10" key="1">
    <citation type="submission" date="2018-05" db="EMBL/GenBank/DDBJ databases">
        <title>Complete Genome Sequence of Methylobacterium sp. 17Sr1-28.</title>
        <authorList>
            <person name="Srinivasan S."/>
        </authorList>
    </citation>
    <scope>NUCLEOTIDE SEQUENCE [LARGE SCALE GENOMIC DNA]</scope>
    <source>
        <strain evidence="9 10">17Sr1-28</strain>
    </source>
</reference>
<dbReference type="RefSeq" id="WP_109960363.1">
    <property type="nucleotide sequence ID" value="NZ_CP029553.1"/>
</dbReference>
<feature type="transmembrane region" description="Helical" evidence="7">
    <location>
        <begin position="175"/>
        <end position="194"/>
    </location>
</feature>
<keyword evidence="10" id="KW-1185">Reference proteome</keyword>
<dbReference type="GO" id="GO:0005886">
    <property type="term" value="C:plasma membrane"/>
    <property type="evidence" value="ECO:0007669"/>
    <property type="project" value="UniProtKB-SubCell"/>
</dbReference>
<dbReference type="OrthoDB" id="145388at2"/>
<evidence type="ECO:0000256" key="5">
    <source>
        <dbReference type="ARBA" id="ARBA00023136"/>
    </source>
</evidence>